<dbReference type="CDD" id="cd00683">
    <property type="entry name" value="Trans_IPPS_HH"/>
    <property type="match status" value="1"/>
</dbReference>
<dbReference type="InterPro" id="IPR002060">
    <property type="entry name" value="Squ/phyt_synthse"/>
</dbReference>
<dbReference type="InterPro" id="IPR033904">
    <property type="entry name" value="Trans_IPPS_HH"/>
</dbReference>
<dbReference type="Gene3D" id="1.10.600.10">
    <property type="entry name" value="Farnesyl Diphosphate Synthase"/>
    <property type="match status" value="1"/>
</dbReference>
<dbReference type="GO" id="GO:0004311">
    <property type="term" value="F:geranylgeranyl diphosphate synthase activity"/>
    <property type="evidence" value="ECO:0007669"/>
    <property type="project" value="InterPro"/>
</dbReference>
<dbReference type="PANTHER" id="PTHR31480">
    <property type="entry name" value="BIFUNCTIONAL LYCOPENE CYCLASE/PHYTOENE SYNTHASE"/>
    <property type="match status" value="1"/>
</dbReference>
<evidence type="ECO:0000313" key="2">
    <source>
        <dbReference type="Proteomes" id="UP000319817"/>
    </source>
</evidence>
<name>A0A517NNT1_9BACT</name>
<proteinExistence type="predicted"/>
<accession>A0A517NNT1</accession>
<dbReference type="GO" id="GO:0016114">
    <property type="term" value="P:terpenoid biosynthetic process"/>
    <property type="evidence" value="ECO:0007669"/>
    <property type="project" value="UniProtKB-ARBA"/>
</dbReference>
<gene>
    <name evidence="1" type="primary">crtB_2</name>
    <name evidence="1" type="ORF">K239x_07140</name>
</gene>
<protein>
    <submittedName>
        <fullName evidence="1">All-trans-phytoene synthase</fullName>
    </submittedName>
</protein>
<dbReference type="AlphaFoldDB" id="A0A517NNT1"/>
<dbReference type="InterPro" id="IPR008949">
    <property type="entry name" value="Isoprenoid_synthase_dom_sf"/>
</dbReference>
<keyword evidence="2" id="KW-1185">Reference proteome</keyword>
<organism evidence="1 2">
    <name type="scientific">Stieleria marina</name>
    <dbReference type="NCBI Taxonomy" id="1930275"/>
    <lineage>
        <taxon>Bacteria</taxon>
        <taxon>Pseudomonadati</taxon>
        <taxon>Planctomycetota</taxon>
        <taxon>Planctomycetia</taxon>
        <taxon>Pirellulales</taxon>
        <taxon>Pirellulaceae</taxon>
        <taxon>Stieleria</taxon>
    </lineage>
</organism>
<dbReference type="Pfam" id="PF00494">
    <property type="entry name" value="SQS_PSY"/>
    <property type="match status" value="1"/>
</dbReference>
<dbReference type="NCBIfam" id="TIGR03464">
    <property type="entry name" value="HpnC"/>
    <property type="match status" value="1"/>
</dbReference>
<dbReference type="OrthoDB" id="9787280at2"/>
<dbReference type="SFLD" id="SFLDS00005">
    <property type="entry name" value="Isoprenoid_Synthase_Type_I"/>
    <property type="match status" value="1"/>
</dbReference>
<dbReference type="SFLD" id="SFLDG01018">
    <property type="entry name" value="Squalene/Phytoene_Synthase_Lik"/>
    <property type="match status" value="1"/>
</dbReference>
<dbReference type="SUPFAM" id="SSF48576">
    <property type="entry name" value="Terpenoid synthases"/>
    <property type="match status" value="1"/>
</dbReference>
<dbReference type="EMBL" id="CP036526">
    <property type="protein sequence ID" value="QDT08772.1"/>
    <property type="molecule type" value="Genomic_DNA"/>
</dbReference>
<dbReference type="InterPro" id="IPR044843">
    <property type="entry name" value="Trans_IPPS_bact-type"/>
</dbReference>
<dbReference type="Proteomes" id="UP000319817">
    <property type="component" value="Chromosome"/>
</dbReference>
<dbReference type="SFLD" id="SFLDG01212">
    <property type="entry name" value="Phytoene_synthase_like"/>
    <property type="match status" value="1"/>
</dbReference>
<evidence type="ECO:0000313" key="1">
    <source>
        <dbReference type="EMBL" id="QDT08772.1"/>
    </source>
</evidence>
<dbReference type="InterPro" id="IPR017827">
    <property type="entry name" value="HSQ_synthase_HpnC"/>
</dbReference>
<dbReference type="RefSeq" id="WP_145416255.1">
    <property type="nucleotide sequence ID" value="NZ_CP036526.1"/>
</dbReference>
<reference evidence="1 2" key="1">
    <citation type="submission" date="2019-02" db="EMBL/GenBank/DDBJ databases">
        <title>Deep-cultivation of Planctomycetes and their phenomic and genomic characterization uncovers novel biology.</title>
        <authorList>
            <person name="Wiegand S."/>
            <person name="Jogler M."/>
            <person name="Boedeker C."/>
            <person name="Pinto D."/>
            <person name="Vollmers J."/>
            <person name="Rivas-Marin E."/>
            <person name="Kohn T."/>
            <person name="Peeters S.H."/>
            <person name="Heuer A."/>
            <person name="Rast P."/>
            <person name="Oberbeckmann S."/>
            <person name="Bunk B."/>
            <person name="Jeske O."/>
            <person name="Meyerdierks A."/>
            <person name="Storesund J.E."/>
            <person name="Kallscheuer N."/>
            <person name="Luecker S."/>
            <person name="Lage O.M."/>
            <person name="Pohl T."/>
            <person name="Merkel B.J."/>
            <person name="Hornburger P."/>
            <person name="Mueller R.-W."/>
            <person name="Bruemmer F."/>
            <person name="Labrenz M."/>
            <person name="Spormann A.M."/>
            <person name="Op den Camp H."/>
            <person name="Overmann J."/>
            <person name="Amann R."/>
            <person name="Jetten M.S.M."/>
            <person name="Mascher T."/>
            <person name="Medema M.H."/>
            <person name="Devos D.P."/>
            <person name="Kaster A.-K."/>
            <person name="Ovreas L."/>
            <person name="Rohde M."/>
            <person name="Galperin M.Y."/>
            <person name="Jogler C."/>
        </authorList>
    </citation>
    <scope>NUCLEOTIDE SEQUENCE [LARGE SCALE GENOMIC DNA]</scope>
    <source>
        <strain evidence="1 2">K23_9</strain>
    </source>
</reference>
<dbReference type="GO" id="GO:0051996">
    <property type="term" value="F:squalene synthase [NAD(P)H] activity"/>
    <property type="evidence" value="ECO:0007669"/>
    <property type="project" value="InterPro"/>
</dbReference>
<sequence length="285" mass="32609">MSSDSVLRRCERECRNLATSHYENFVIASALLPRQLRQPFYNIYAFCRTADDLADESPSPAIALERLSEFQDQLHATFAGHPPENLFLPLAQTIEQFSLIQQPFDNLLSAFRQDQTKTRYQTMDELLDYCRRSANPVGRILLKVAQCSNPENDSLSDEICTGLQLANFWQDVSRDYEIGRVYLPTDQMEKHGLSDKSLGDKTTPLALKVILRQQCDITERYFQRGLPLAKQVPSWFARDVKLFAHGGLTTLHAIRNVDFDVLRVRPKVSKVRQFSLVARAALGWL</sequence>